<keyword evidence="1" id="KW-0812">Transmembrane</keyword>
<proteinExistence type="predicted"/>
<reference evidence="2 3" key="1">
    <citation type="submission" date="2019-12" db="EMBL/GenBank/DDBJ databases">
        <title>Genomic-based taxomic classification of the family Erythrobacteraceae.</title>
        <authorList>
            <person name="Xu L."/>
        </authorList>
    </citation>
    <scope>NUCLEOTIDE SEQUENCE [LARGE SCALE GENOMIC DNA]</scope>
    <source>
        <strain evidence="2 3">S36</strain>
    </source>
</reference>
<dbReference type="Proteomes" id="UP000469430">
    <property type="component" value="Unassembled WGS sequence"/>
</dbReference>
<name>A0A6I4TVC0_9SPHN</name>
<gene>
    <name evidence="2" type="ORF">GRI97_09280</name>
</gene>
<evidence type="ECO:0000313" key="2">
    <source>
        <dbReference type="EMBL" id="MXO99180.1"/>
    </source>
</evidence>
<dbReference type="RefSeq" id="WP_377019584.1">
    <property type="nucleotide sequence ID" value="NZ_JBHSCP010000001.1"/>
</dbReference>
<comment type="caution">
    <text evidence="2">The sequence shown here is derived from an EMBL/GenBank/DDBJ whole genome shotgun (WGS) entry which is preliminary data.</text>
</comment>
<organism evidence="2 3">
    <name type="scientific">Croceibacterium xixiisoli</name>
    <dbReference type="NCBI Taxonomy" id="1476466"/>
    <lineage>
        <taxon>Bacteria</taxon>
        <taxon>Pseudomonadati</taxon>
        <taxon>Pseudomonadota</taxon>
        <taxon>Alphaproteobacteria</taxon>
        <taxon>Sphingomonadales</taxon>
        <taxon>Erythrobacteraceae</taxon>
        <taxon>Croceibacterium</taxon>
    </lineage>
</organism>
<keyword evidence="1" id="KW-0472">Membrane</keyword>
<feature type="transmembrane region" description="Helical" evidence="1">
    <location>
        <begin position="76"/>
        <end position="96"/>
    </location>
</feature>
<dbReference type="EMBL" id="WTYJ01000002">
    <property type="protein sequence ID" value="MXO99180.1"/>
    <property type="molecule type" value="Genomic_DNA"/>
</dbReference>
<dbReference type="AlphaFoldDB" id="A0A6I4TVC0"/>
<accession>A0A6I4TVC0</accession>
<keyword evidence="3" id="KW-1185">Reference proteome</keyword>
<evidence type="ECO:0000256" key="1">
    <source>
        <dbReference type="SAM" id="Phobius"/>
    </source>
</evidence>
<protein>
    <submittedName>
        <fullName evidence="2">Uncharacterized protein</fullName>
    </submittedName>
</protein>
<evidence type="ECO:0000313" key="3">
    <source>
        <dbReference type="Proteomes" id="UP000469430"/>
    </source>
</evidence>
<keyword evidence="1" id="KW-1133">Transmembrane helix</keyword>
<feature type="transmembrane region" description="Helical" evidence="1">
    <location>
        <begin position="7"/>
        <end position="28"/>
    </location>
</feature>
<sequence length="106" mass="11633">MQRKILFSYSTLAVVVPLFLCVILNALVRPWLADRIGGTLVRSGNAVRGNDRWWNFAETTRAEHPMLTGFLSWSDGAMAMITFAAIALLLVAGWLVGRIRAGRSAG</sequence>